<dbReference type="AlphaFoldDB" id="W2RT91"/>
<dbReference type="Pfam" id="PF03992">
    <property type="entry name" value="ABM"/>
    <property type="match status" value="1"/>
</dbReference>
<evidence type="ECO:0000259" key="1">
    <source>
        <dbReference type="PROSITE" id="PS51725"/>
    </source>
</evidence>
<proteinExistence type="predicted"/>
<keyword evidence="3" id="KW-1185">Reference proteome</keyword>
<dbReference type="STRING" id="1220924.W2RT91"/>
<dbReference type="EMBL" id="KB822721">
    <property type="protein sequence ID" value="ETN39677.1"/>
    <property type="molecule type" value="Genomic_DNA"/>
</dbReference>
<gene>
    <name evidence="2" type="ORF">HMPREF1541_05903</name>
</gene>
<dbReference type="eggNOG" id="ENOG502SZDT">
    <property type="taxonomic scope" value="Eukaryota"/>
</dbReference>
<accession>W2RT91</accession>
<dbReference type="SUPFAM" id="SSF54909">
    <property type="entry name" value="Dimeric alpha+beta barrel"/>
    <property type="match status" value="1"/>
</dbReference>
<dbReference type="InterPro" id="IPR007138">
    <property type="entry name" value="ABM_dom"/>
</dbReference>
<dbReference type="GeneID" id="19973242"/>
<evidence type="ECO:0000313" key="2">
    <source>
        <dbReference type="EMBL" id="ETN39677.1"/>
    </source>
</evidence>
<dbReference type="OrthoDB" id="3830579at2759"/>
<feature type="domain" description="ABM" evidence="1">
    <location>
        <begin position="9"/>
        <end position="101"/>
    </location>
</feature>
<dbReference type="InterPro" id="IPR011008">
    <property type="entry name" value="Dimeric_a/b-barrel"/>
</dbReference>
<reference evidence="2 3" key="1">
    <citation type="submission" date="2013-03" db="EMBL/GenBank/DDBJ databases">
        <title>The Genome Sequence of Phialophora europaea CBS 101466.</title>
        <authorList>
            <consortium name="The Broad Institute Genomics Platform"/>
            <person name="Cuomo C."/>
            <person name="de Hoog S."/>
            <person name="Gorbushina A."/>
            <person name="Walker B."/>
            <person name="Young S.K."/>
            <person name="Zeng Q."/>
            <person name="Gargeya S."/>
            <person name="Fitzgerald M."/>
            <person name="Haas B."/>
            <person name="Abouelleil A."/>
            <person name="Allen A.W."/>
            <person name="Alvarado L."/>
            <person name="Arachchi H.M."/>
            <person name="Berlin A.M."/>
            <person name="Chapman S.B."/>
            <person name="Gainer-Dewar J."/>
            <person name="Goldberg J."/>
            <person name="Griggs A."/>
            <person name="Gujja S."/>
            <person name="Hansen M."/>
            <person name="Howarth C."/>
            <person name="Imamovic A."/>
            <person name="Ireland A."/>
            <person name="Larimer J."/>
            <person name="McCowan C."/>
            <person name="Murphy C."/>
            <person name="Pearson M."/>
            <person name="Poon T.W."/>
            <person name="Priest M."/>
            <person name="Roberts A."/>
            <person name="Saif S."/>
            <person name="Shea T."/>
            <person name="Sisk P."/>
            <person name="Sykes S."/>
            <person name="Wortman J."/>
            <person name="Nusbaum C."/>
            <person name="Birren B."/>
        </authorList>
    </citation>
    <scope>NUCLEOTIDE SEQUENCE [LARGE SCALE GENOMIC DNA]</scope>
    <source>
        <strain evidence="2 3">CBS 101466</strain>
    </source>
</reference>
<dbReference type="Gene3D" id="3.30.70.100">
    <property type="match status" value="2"/>
</dbReference>
<dbReference type="VEuPathDB" id="FungiDB:HMPREF1541_05903"/>
<dbReference type="Proteomes" id="UP000030752">
    <property type="component" value="Unassembled WGS sequence"/>
</dbReference>
<dbReference type="PROSITE" id="PS51725">
    <property type="entry name" value="ABM"/>
    <property type="match status" value="1"/>
</dbReference>
<sequence>MVECTEIVFLVLRDGLNPEEKGSRAAEIVKKAGATLAEQKGFLRSYWGLRVEDPKSFVLTIDWTDVQEHKDFINSEAYKPFVALLAELFDFNIAPPFFYHVNFTSDSVPAREAPVTEFATFGISASSSQADKSKLEDNTLRLAQFVNANDKSKGSAIGWTIEEIEGPKGATNPLQVLIGWDSVEDHMKARENPEFGPLIGPIRESILPPKDGVQGLAVFHSKLHGKDFL</sequence>
<dbReference type="RefSeq" id="XP_008718462.1">
    <property type="nucleotide sequence ID" value="XM_008720240.1"/>
</dbReference>
<dbReference type="InParanoid" id="W2RT91"/>
<organism evidence="2 3">
    <name type="scientific">Cyphellophora europaea (strain CBS 101466)</name>
    <name type="common">Phialophora europaea</name>
    <dbReference type="NCBI Taxonomy" id="1220924"/>
    <lineage>
        <taxon>Eukaryota</taxon>
        <taxon>Fungi</taxon>
        <taxon>Dikarya</taxon>
        <taxon>Ascomycota</taxon>
        <taxon>Pezizomycotina</taxon>
        <taxon>Eurotiomycetes</taxon>
        <taxon>Chaetothyriomycetidae</taxon>
        <taxon>Chaetothyriales</taxon>
        <taxon>Cyphellophoraceae</taxon>
        <taxon>Cyphellophora</taxon>
    </lineage>
</organism>
<evidence type="ECO:0000313" key="3">
    <source>
        <dbReference type="Proteomes" id="UP000030752"/>
    </source>
</evidence>
<protein>
    <recommendedName>
        <fullName evidence="1">ABM domain-containing protein</fullName>
    </recommendedName>
</protein>
<name>W2RT91_CYPE1</name>
<dbReference type="HOGENOM" id="CLU_081631_2_2_1"/>